<sequence>MASRIGDYGGGVGGIRRAIMGSLYCRCPNAFWEKTMRGTTVFLVQVCPDCGKRGDEVLKRLQAKAESEGKATTDCPVCNVGGVHNP</sequence>
<accession>A0A0F9DKC8</accession>
<comment type="caution">
    <text evidence="1">The sequence shown here is derived from an EMBL/GenBank/DDBJ whole genome shotgun (WGS) entry which is preliminary data.</text>
</comment>
<protein>
    <submittedName>
        <fullName evidence="1">Uncharacterized protein</fullName>
    </submittedName>
</protein>
<reference evidence="1" key="1">
    <citation type="journal article" date="2015" name="Nature">
        <title>Complex archaea that bridge the gap between prokaryotes and eukaryotes.</title>
        <authorList>
            <person name="Spang A."/>
            <person name="Saw J.H."/>
            <person name="Jorgensen S.L."/>
            <person name="Zaremba-Niedzwiedzka K."/>
            <person name="Martijn J."/>
            <person name="Lind A.E."/>
            <person name="van Eijk R."/>
            <person name="Schleper C."/>
            <person name="Guy L."/>
            <person name="Ettema T.J."/>
        </authorList>
    </citation>
    <scope>NUCLEOTIDE SEQUENCE</scope>
</reference>
<dbReference type="AlphaFoldDB" id="A0A0F9DKC8"/>
<proteinExistence type="predicted"/>
<organism evidence="1">
    <name type="scientific">marine sediment metagenome</name>
    <dbReference type="NCBI Taxonomy" id="412755"/>
    <lineage>
        <taxon>unclassified sequences</taxon>
        <taxon>metagenomes</taxon>
        <taxon>ecological metagenomes</taxon>
    </lineage>
</organism>
<gene>
    <name evidence="1" type="ORF">LCGC14_2187820</name>
</gene>
<dbReference type="EMBL" id="LAZR01028574">
    <property type="protein sequence ID" value="KKL62178.1"/>
    <property type="molecule type" value="Genomic_DNA"/>
</dbReference>
<evidence type="ECO:0000313" key="1">
    <source>
        <dbReference type="EMBL" id="KKL62178.1"/>
    </source>
</evidence>
<name>A0A0F9DKC8_9ZZZZ</name>